<dbReference type="RefSeq" id="WP_058470881.1">
    <property type="nucleotide sequence ID" value="NZ_CAAAIC010000003.1"/>
</dbReference>
<comment type="caution">
    <text evidence="2">The sequence shown here is derived from an EMBL/GenBank/DDBJ whole genome shotgun (WGS) entry which is preliminary data.</text>
</comment>
<reference evidence="2 3" key="1">
    <citation type="submission" date="2015-11" db="EMBL/GenBank/DDBJ databases">
        <title>Genomic analysis of 38 Legionella species identifies large and diverse effector repertoires.</title>
        <authorList>
            <person name="Burstein D."/>
            <person name="Amaro F."/>
            <person name="Zusman T."/>
            <person name="Lifshitz Z."/>
            <person name="Cohen O."/>
            <person name="Gilbert J.A."/>
            <person name="Pupko T."/>
            <person name="Shuman H.A."/>
            <person name="Segal G."/>
        </authorList>
    </citation>
    <scope>NUCLEOTIDE SEQUENCE [LARGE SCALE GENOMIC DNA]</scope>
    <source>
        <strain evidence="2 3">BL-540</strain>
    </source>
</reference>
<protein>
    <submittedName>
        <fullName evidence="2">Uncharacterized protein</fullName>
    </submittedName>
</protein>
<proteinExistence type="predicted"/>
<dbReference type="Proteomes" id="UP000055035">
    <property type="component" value="Unassembled WGS sequence"/>
</dbReference>
<gene>
    <name evidence="2" type="ORF">Ljor_1389</name>
</gene>
<dbReference type="EMBL" id="LNYJ01000011">
    <property type="protein sequence ID" value="KTD17083.1"/>
    <property type="molecule type" value="Genomic_DNA"/>
</dbReference>
<dbReference type="AlphaFoldDB" id="A0A0W0VAB1"/>
<accession>A0A0W0VAB1</accession>
<sequence length="103" mass="11677">MRRILLLVILAFTGGLYAGTTNIFMPNTTSPQTPSFSYYPGLQKGYELNYYNRPPTSYTTTGSDQVTTWRDQSGYHDTSPVDDTGTEKDITHIIQDPHRKPTR</sequence>
<dbReference type="OrthoDB" id="5650792at2"/>
<organism evidence="2 3">
    <name type="scientific">Legionella jordanis</name>
    <dbReference type="NCBI Taxonomy" id="456"/>
    <lineage>
        <taxon>Bacteria</taxon>
        <taxon>Pseudomonadati</taxon>
        <taxon>Pseudomonadota</taxon>
        <taxon>Gammaproteobacteria</taxon>
        <taxon>Legionellales</taxon>
        <taxon>Legionellaceae</taxon>
        <taxon>Legionella</taxon>
    </lineage>
</organism>
<evidence type="ECO:0000313" key="2">
    <source>
        <dbReference type="EMBL" id="KTD17083.1"/>
    </source>
</evidence>
<keyword evidence="3" id="KW-1185">Reference proteome</keyword>
<evidence type="ECO:0000313" key="3">
    <source>
        <dbReference type="Proteomes" id="UP000055035"/>
    </source>
</evidence>
<dbReference type="PATRIC" id="fig|456.5.peg.1485"/>
<evidence type="ECO:0000256" key="1">
    <source>
        <dbReference type="SAM" id="MobiDB-lite"/>
    </source>
</evidence>
<feature type="region of interest" description="Disordered" evidence="1">
    <location>
        <begin position="70"/>
        <end position="103"/>
    </location>
</feature>
<feature type="compositionally biased region" description="Basic and acidic residues" evidence="1">
    <location>
        <begin position="85"/>
        <end position="103"/>
    </location>
</feature>
<name>A0A0W0VAB1_9GAMM</name>